<dbReference type="NCBIfam" id="TIGR03570">
    <property type="entry name" value="NeuD_NnaD"/>
    <property type="match status" value="1"/>
</dbReference>
<comment type="caution">
    <text evidence="6">The sequence shown here is derived from an EMBL/GenBank/DDBJ whole genome shotgun (WGS) entry which is preliminary data.</text>
</comment>
<proteinExistence type="predicted"/>
<organism evidence="6 7">
    <name type="scientific">Selenomonas ruminis</name>
    <dbReference type="NCBI Taxonomy" id="2593411"/>
    <lineage>
        <taxon>Bacteria</taxon>
        <taxon>Bacillati</taxon>
        <taxon>Bacillota</taxon>
        <taxon>Negativicutes</taxon>
        <taxon>Selenomonadales</taxon>
        <taxon>Selenomonadaceae</taxon>
        <taxon>Selenomonas</taxon>
    </lineage>
</organism>
<sequence length="213" mass="23217">MKDLVIIGDGGFAKEVEWLVERINQKEPTWNFLGFIDKVKNKPQVIGDDDFVLNYGHELNVVIAIGTSNIRDKIYNRYKRNSKIKFPNLLDPDVKHSTKITMGEGNIICAGTIMTVDISIGNCNIINLDCTVGHDVHIDDFVTINPSVNISGNTHISNGCNIGTGTQIIQGLIIEHNTIVGAGAVVNKDLPANCTAVGVPAKVIKVREEQVNA</sequence>
<evidence type="ECO:0000313" key="7">
    <source>
        <dbReference type="Proteomes" id="UP000323646"/>
    </source>
</evidence>
<dbReference type="CDD" id="cd03360">
    <property type="entry name" value="LbH_AT_putative"/>
    <property type="match status" value="1"/>
</dbReference>
<dbReference type="InterPro" id="IPR050179">
    <property type="entry name" value="Trans_hexapeptide_repeat"/>
</dbReference>
<keyword evidence="1 6" id="KW-0808">Transferase</keyword>
<dbReference type="InterPro" id="IPR041561">
    <property type="entry name" value="PglD_N"/>
</dbReference>
<keyword evidence="2" id="KW-0677">Repeat</keyword>
<evidence type="ECO:0000256" key="3">
    <source>
        <dbReference type="PIRSR" id="PIRSR620019-1"/>
    </source>
</evidence>
<keyword evidence="7" id="KW-1185">Reference proteome</keyword>
<dbReference type="RefSeq" id="WP_149170145.1">
    <property type="nucleotide sequence ID" value="NZ_VTOY01000001.1"/>
</dbReference>
<dbReference type="OrthoDB" id="9801456at2"/>
<dbReference type="Gene3D" id="3.40.50.20">
    <property type="match status" value="1"/>
</dbReference>
<dbReference type="GO" id="GO:0016740">
    <property type="term" value="F:transferase activity"/>
    <property type="evidence" value="ECO:0007669"/>
    <property type="project" value="UniProtKB-KW"/>
</dbReference>
<dbReference type="InterPro" id="IPR020019">
    <property type="entry name" value="AcTrfase_PglD-like"/>
</dbReference>
<dbReference type="SUPFAM" id="SSF51161">
    <property type="entry name" value="Trimeric LpxA-like enzymes"/>
    <property type="match status" value="1"/>
</dbReference>
<evidence type="ECO:0000256" key="2">
    <source>
        <dbReference type="ARBA" id="ARBA00022737"/>
    </source>
</evidence>
<reference evidence="6 7" key="1">
    <citation type="submission" date="2019-08" db="EMBL/GenBank/DDBJ databases">
        <title>Selenomonas sp. mPRGC5 and Selenomonas sp. mPRGC8 isolated from ruminal fluid of dairy goat (Capra hircus).</title>
        <authorList>
            <person name="Poothong S."/>
            <person name="Nuengjamnong C."/>
            <person name="Tanasupawat S."/>
        </authorList>
    </citation>
    <scope>NUCLEOTIDE SEQUENCE [LARGE SCALE GENOMIC DNA]</scope>
    <source>
        <strain evidence="7">mPRGC5</strain>
    </source>
</reference>
<dbReference type="PANTHER" id="PTHR43300:SF7">
    <property type="entry name" value="UDP-N-ACETYLBACILLOSAMINE N-ACETYLTRANSFERASE"/>
    <property type="match status" value="1"/>
</dbReference>
<accession>A0A5D6W7S9</accession>
<dbReference type="EMBL" id="VTOY01000001">
    <property type="protein sequence ID" value="TYZ24511.1"/>
    <property type="molecule type" value="Genomic_DNA"/>
</dbReference>
<protein>
    <submittedName>
        <fullName evidence="6">Acetyltransferase</fullName>
    </submittedName>
</protein>
<dbReference type="PANTHER" id="PTHR43300">
    <property type="entry name" value="ACETYLTRANSFERASE"/>
    <property type="match status" value="1"/>
</dbReference>
<feature type="domain" description="PglD N-terminal" evidence="5">
    <location>
        <begin position="3"/>
        <end position="77"/>
    </location>
</feature>
<name>A0A5D6W7S9_9FIRM</name>
<evidence type="ECO:0000313" key="6">
    <source>
        <dbReference type="EMBL" id="TYZ24511.1"/>
    </source>
</evidence>
<evidence type="ECO:0000259" key="5">
    <source>
        <dbReference type="Pfam" id="PF17836"/>
    </source>
</evidence>
<dbReference type="Pfam" id="PF17836">
    <property type="entry name" value="PglD_N"/>
    <property type="match status" value="1"/>
</dbReference>
<dbReference type="PROSITE" id="PS00101">
    <property type="entry name" value="HEXAPEP_TRANSFERASES"/>
    <property type="match status" value="1"/>
</dbReference>
<dbReference type="InterPro" id="IPR018357">
    <property type="entry name" value="Hexapep_transf_CS"/>
</dbReference>
<dbReference type="InterPro" id="IPR011004">
    <property type="entry name" value="Trimer_LpxA-like_sf"/>
</dbReference>
<feature type="site" description="Increases basicity of active site His" evidence="3">
    <location>
        <position position="135"/>
    </location>
</feature>
<dbReference type="Gene3D" id="2.160.10.10">
    <property type="entry name" value="Hexapeptide repeat proteins"/>
    <property type="match status" value="1"/>
</dbReference>
<feature type="binding site" evidence="4">
    <location>
        <position position="66"/>
    </location>
    <ligand>
        <name>substrate</name>
    </ligand>
</feature>
<evidence type="ECO:0000256" key="1">
    <source>
        <dbReference type="ARBA" id="ARBA00022679"/>
    </source>
</evidence>
<evidence type="ECO:0000256" key="4">
    <source>
        <dbReference type="PIRSR" id="PIRSR620019-2"/>
    </source>
</evidence>
<dbReference type="Proteomes" id="UP000323646">
    <property type="component" value="Unassembled WGS sequence"/>
</dbReference>
<dbReference type="AlphaFoldDB" id="A0A5D6W7S9"/>
<feature type="active site" description="Proton acceptor" evidence="3">
    <location>
        <position position="134"/>
    </location>
</feature>
<gene>
    <name evidence="6" type="ORF">FZ040_00230</name>
</gene>